<dbReference type="RefSeq" id="WP_103286739.1">
    <property type="nucleotide sequence ID" value="NZ_LT981265.1"/>
</dbReference>
<accession>A0A2K5ASQ5</accession>
<protein>
    <recommendedName>
        <fullName evidence="3">SWIM-type domain-containing protein</fullName>
    </recommendedName>
</protein>
<evidence type="ECO:0000313" key="1">
    <source>
        <dbReference type="EMBL" id="SPC34644.1"/>
    </source>
</evidence>
<keyword evidence="2" id="KW-1185">Reference proteome</keyword>
<dbReference type="KEGG" id="ncv:NCAV_1478"/>
<name>A0A2K5ASQ5_9ARCH</name>
<dbReference type="GO" id="GO:0000724">
    <property type="term" value="P:double-strand break repair via homologous recombination"/>
    <property type="evidence" value="ECO:0007669"/>
    <property type="project" value="TreeGrafter"/>
</dbReference>
<dbReference type="PANTHER" id="PTHR28498:SF1">
    <property type="entry name" value="ZINC FINGER SWIM DOMAIN-CONTAINING PROTEIN 7"/>
    <property type="match status" value="1"/>
</dbReference>
<sequence>MERAERIACRKAVKLHVFMPSNRRIWTVVGNRHEYWIRPPDYCTCKDYYFRARAVAIEERGEGKASCYHLKAVEIAEVREMVDEVHFNDDEYDGFIRALIDMMYKQVTKDNDC</sequence>
<dbReference type="GeneID" id="41595469"/>
<evidence type="ECO:0008006" key="3">
    <source>
        <dbReference type="Google" id="ProtNLM"/>
    </source>
</evidence>
<evidence type="ECO:0000313" key="2">
    <source>
        <dbReference type="Proteomes" id="UP000236248"/>
    </source>
</evidence>
<dbReference type="PANTHER" id="PTHR28498">
    <property type="entry name" value="ZINC FINGER SWIM DOMAIN-CONTAINING PROTEIN 7"/>
    <property type="match status" value="1"/>
</dbReference>
<dbReference type="Proteomes" id="UP000236248">
    <property type="component" value="Chromosome NCAV"/>
</dbReference>
<gene>
    <name evidence="1" type="ORF">NCAV_1478</name>
</gene>
<reference evidence="2" key="1">
    <citation type="submission" date="2018-01" db="EMBL/GenBank/DDBJ databases">
        <authorList>
            <person name="Kerou L M."/>
        </authorList>
    </citation>
    <scope>NUCLEOTIDE SEQUENCE [LARGE SCALE GENOMIC DNA]</scope>
    <source>
        <strain evidence="2">SCU2</strain>
    </source>
</reference>
<proteinExistence type="predicted"/>
<dbReference type="AlphaFoldDB" id="A0A2K5ASQ5"/>
<organism evidence="1 2">
    <name type="scientific">Candidatus Nitrosocaldus cavascurensis</name>
    <dbReference type="NCBI Taxonomy" id="2058097"/>
    <lineage>
        <taxon>Archaea</taxon>
        <taxon>Nitrososphaerota</taxon>
        <taxon>Nitrososphaeria</taxon>
        <taxon>Candidatus Nitrosocaldales</taxon>
        <taxon>Candidatus Nitrosocaldaceae</taxon>
        <taxon>Candidatus Nitrosocaldus</taxon>
    </lineage>
</organism>
<dbReference type="EMBL" id="LT981265">
    <property type="protein sequence ID" value="SPC34644.1"/>
    <property type="molecule type" value="Genomic_DNA"/>
</dbReference>